<keyword evidence="2 3" id="KW-0378">Hydrolase</keyword>
<evidence type="ECO:0000256" key="2">
    <source>
        <dbReference type="ARBA" id="ARBA00022801"/>
    </source>
</evidence>
<dbReference type="PANTHER" id="PTHR46124:SF3">
    <property type="entry name" value="HYDROLASE"/>
    <property type="match status" value="1"/>
</dbReference>
<dbReference type="PANTHER" id="PTHR46124">
    <property type="entry name" value="D-AMINOACYL-TRNA DEACYLASE"/>
    <property type="match status" value="1"/>
</dbReference>
<dbReference type="GO" id="GO:0005829">
    <property type="term" value="C:cytosol"/>
    <property type="evidence" value="ECO:0007669"/>
    <property type="project" value="TreeGrafter"/>
</dbReference>
<keyword evidence="4" id="KW-1185">Reference proteome</keyword>
<dbReference type="Pfam" id="PF01026">
    <property type="entry name" value="TatD_DNase"/>
    <property type="match status" value="1"/>
</dbReference>
<dbReference type="Gene3D" id="3.20.20.140">
    <property type="entry name" value="Metal-dependent hydrolases"/>
    <property type="match status" value="1"/>
</dbReference>
<evidence type="ECO:0000313" key="3">
    <source>
        <dbReference type="EMBL" id="PRP92534.1"/>
    </source>
</evidence>
<name>A0A2S9XI32_9BACT</name>
<proteinExistence type="inferred from homology"/>
<organism evidence="3 4">
    <name type="scientific">Enhygromyxa salina</name>
    <dbReference type="NCBI Taxonomy" id="215803"/>
    <lineage>
        <taxon>Bacteria</taxon>
        <taxon>Pseudomonadati</taxon>
        <taxon>Myxococcota</taxon>
        <taxon>Polyangia</taxon>
        <taxon>Nannocystales</taxon>
        <taxon>Nannocystaceae</taxon>
        <taxon>Enhygromyxa</taxon>
    </lineage>
</organism>
<dbReference type="PROSITE" id="PS01091">
    <property type="entry name" value="TATD_3"/>
    <property type="match status" value="1"/>
</dbReference>
<protein>
    <submittedName>
        <fullName evidence="3">Putative deoxyribonuclease YcfH</fullName>
        <ecNumber evidence="3">3.1.21.-</ecNumber>
    </submittedName>
</protein>
<dbReference type="InterPro" id="IPR018228">
    <property type="entry name" value="DNase_TatD-rel_CS"/>
</dbReference>
<dbReference type="InterPro" id="IPR032466">
    <property type="entry name" value="Metal_Hydrolase"/>
</dbReference>
<gene>
    <name evidence="3" type="primary">ycfH_2</name>
    <name evidence="3" type="ORF">ENSA5_48560</name>
</gene>
<accession>A0A2S9XI32</accession>
<dbReference type="CDD" id="cd01310">
    <property type="entry name" value="TatD_DNAse"/>
    <property type="match status" value="1"/>
</dbReference>
<dbReference type="EC" id="3.1.21.-" evidence="3"/>
<evidence type="ECO:0000313" key="4">
    <source>
        <dbReference type="Proteomes" id="UP000237968"/>
    </source>
</evidence>
<dbReference type="Proteomes" id="UP000237968">
    <property type="component" value="Unassembled WGS sequence"/>
</dbReference>
<dbReference type="GO" id="GO:0016788">
    <property type="term" value="F:hydrolase activity, acting on ester bonds"/>
    <property type="evidence" value="ECO:0007669"/>
    <property type="project" value="InterPro"/>
</dbReference>
<reference evidence="3 4" key="1">
    <citation type="submission" date="2018-03" db="EMBL/GenBank/DDBJ databases">
        <title>Draft Genome Sequences of the Obligatory Marine Myxobacteria Enhygromyxa salina SWB005.</title>
        <authorList>
            <person name="Poehlein A."/>
            <person name="Moghaddam J.A."/>
            <person name="Harms H."/>
            <person name="Alanjari M."/>
            <person name="Koenig G.M."/>
            <person name="Daniel R."/>
            <person name="Schaeberle T.F."/>
        </authorList>
    </citation>
    <scope>NUCLEOTIDE SEQUENCE [LARGE SCALE GENOMIC DNA]</scope>
    <source>
        <strain evidence="3 4">SWB005</strain>
    </source>
</reference>
<comment type="caution">
    <text evidence="3">The sequence shown here is derived from an EMBL/GenBank/DDBJ whole genome shotgun (WGS) entry which is preliminary data.</text>
</comment>
<dbReference type="EMBL" id="PVNK01000208">
    <property type="protein sequence ID" value="PRP92534.1"/>
    <property type="molecule type" value="Genomic_DNA"/>
</dbReference>
<dbReference type="AlphaFoldDB" id="A0A2S9XI32"/>
<dbReference type="InterPro" id="IPR001130">
    <property type="entry name" value="TatD-like"/>
</dbReference>
<dbReference type="SUPFAM" id="SSF51556">
    <property type="entry name" value="Metallo-dependent hydrolases"/>
    <property type="match status" value="1"/>
</dbReference>
<comment type="similarity">
    <text evidence="1">Belongs to the metallo-dependent hydrolases superfamily. TatD-type hydrolase family.</text>
</comment>
<sequence>MRAIGECGLDFLRATSSESRAHQVEVFRAQLELARHTGLPLSIHCVKAHGPLVELLRERPTPASVMHAFSGSAEIARELVGAGHYISFAGNLCVQGARRVVEAARAVPDERLLLETDTPDQTPPARRPAANEPAFIVDIAARLAELRGASIEEIATLTLDNGRRVFSVEAPFALHDFDDRDHDVTSE</sequence>
<evidence type="ECO:0000256" key="1">
    <source>
        <dbReference type="ARBA" id="ARBA00009275"/>
    </source>
</evidence>